<dbReference type="Proteomes" id="UP001595548">
    <property type="component" value="Unassembled WGS sequence"/>
</dbReference>
<keyword evidence="2" id="KW-1185">Reference proteome</keyword>
<evidence type="ECO:0000313" key="2">
    <source>
        <dbReference type="Proteomes" id="UP001595548"/>
    </source>
</evidence>
<sequence length="322" mass="36429">MSVSPDSLWPDYFTELGRAPRGHEPVAGLLERELRLSKAVAEQLTRTYTPLTGYCASKVEASPYAPVIVGINGAQGTGKSTAAYILQHLLQQQFDLTVCQISIDDLYLSLASRQQLAEQVHPLLATRGVPGTHDLPLALDVFAQLAGAQPGTQTMIPRFNKATDDRRPPEQWDIVIGRPQVIIFEGWCVGARAQRASDLTQPVNSLEVNEDADGHWREFVNQRLREYQQLFDKLNLLVMLKAPSFDQVLQWRQLQEQKLRDTLTPEELSHSRVMSSGQIERFIAHYERLTRWMLQEMPARSDILLQLERDHSIAKIDCHLTG</sequence>
<comment type="caution">
    <text evidence="1">The sequence shown here is derived from an EMBL/GenBank/DDBJ whole genome shotgun (WGS) entry which is preliminary data.</text>
</comment>
<name>A0ABV7HRI4_9GAMM</name>
<dbReference type="Gene3D" id="3.40.50.300">
    <property type="entry name" value="P-loop containing nucleotide triphosphate hydrolases"/>
    <property type="match status" value="1"/>
</dbReference>
<dbReference type="EMBL" id="JBHRTL010000030">
    <property type="protein sequence ID" value="MFC3156424.1"/>
    <property type="molecule type" value="Genomic_DNA"/>
</dbReference>
<proteinExistence type="predicted"/>
<accession>A0ABV7HRI4</accession>
<dbReference type="SUPFAM" id="SSF52540">
    <property type="entry name" value="P-loop containing nucleoside triphosphate hydrolases"/>
    <property type="match status" value="1"/>
</dbReference>
<reference evidence="2" key="1">
    <citation type="journal article" date="2019" name="Int. J. Syst. Evol. Microbiol.">
        <title>The Global Catalogue of Microorganisms (GCM) 10K type strain sequencing project: providing services to taxonomists for standard genome sequencing and annotation.</title>
        <authorList>
            <consortium name="The Broad Institute Genomics Platform"/>
            <consortium name="The Broad Institute Genome Sequencing Center for Infectious Disease"/>
            <person name="Wu L."/>
            <person name="Ma J."/>
        </authorList>
    </citation>
    <scope>NUCLEOTIDE SEQUENCE [LARGE SCALE GENOMIC DNA]</scope>
    <source>
        <strain evidence="2">KCTC 52141</strain>
    </source>
</reference>
<protein>
    <submittedName>
        <fullName evidence="1">Phosphoribulokinase</fullName>
    </submittedName>
</protein>
<organism evidence="1 2">
    <name type="scientific">Gilvimarinus japonicus</name>
    <dbReference type="NCBI Taxonomy" id="1796469"/>
    <lineage>
        <taxon>Bacteria</taxon>
        <taxon>Pseudomonadati</taxon>
        <taxon>Pseudomonadota</taxon>
        <taxon>Gammaproteobacteria</taxon>
        <taxon>Cellvibrionales</taxon>
        <taxon>Cellvibrionaceae</taxon>
        <taxon>Gilvimarinus</taxon>
    </lineage>
</organism>
<dbReference type="RefSeq" id="WP_382417652.1">
    <property type="nucleotide sequence ID" value="NZ_AP031500.1"/>
</dbReference>
<dbReference type="PANTHER" id="PTHR10285">
    <property type="entry name" value="URIDINE KINASE"/>
    <property type="match status" value="1"/>
</dbReference>
<evidence type="ECO:0000313" key="1">
    <source>
        <dbReference type="EMBL" id="MFC3156424.1"/>
    </source>
</evidence>
<gene>
    <name evidence="1" type="ORF">ACFOEB_14520</name>
</gene>
<dbReference type="InterPro" id="IPR027417">
    <property type="entry name" value="P-loop_NTPase"/>
</dbReference>